<accession>A0A3Q8XN68</accession>
<feature type="compositionally biased region" description="Polar residues" evidence="3">
    <location>
        <begin position="10"/>
        <end position="19"/>
    </location>
</feature>
<comment type="subcellular location">
    <subcellularLocation>
        <location evidence="2">Cytoplasm</location>
    </subcellularLocation>
</comment>
<keyword evidence="2" id="KW-0810">Translation regulation</keyword>
<dbReference type="Gene3D" id="3.30.460.10">
    <property type="entry name" value="Beta Polymerase, domain 2"/>
    <property type="match status" value="1"/>
</dbReference>
<dbReference type="KEGG" id="abaw:D5400_03470"/>
<dbReference type="PANTHER" id="PTHR21043:SF0">
    <property type="entry name" value="MITOCHONDRIAL ASSEMBLY OF RIBOSOMAL LARGE SUBUNIT PROTEIN 1"/>
    <property type="match status" value="1"/>
</dbReference>
<feature type="region of interest" description="Disordered" evidence="3">
    <location>
        <begin position="1"/>
        <end position="21"/>
    </location>
</feature>
<dbReference type="HAMAP" id="MF_01477">
    <property type="entry name" value="Iojap_RsfS"/>
    <property type="match status" value="1"/>
</dbReference>
<proteinExistence type="inferred from homology"/>
<name>A0A3Q8XN68_9HYPH</name>
<dbReference type="InterPro" id="IPR004394">
    <property type="entry name" value="Iojap/RsfS/C7orf30"/>
</dbReference>
<dbReference type="OrthoDB" id="9793681at2"/>
<dbReference type="GO" id="GO:0017148">
    <property type="term" value="P:negative regulation of translation"/>
    <property type="evidence" value="ECO:0007669"/>
    <property type="project" value="UniProtKB-UniRule"/>
</dbReference>
<comment type="subunit">
    <text evidence="2">Interacts with ribosomal protein uL14 (rplN).</text>
</comment>
<dbReference type="NCBIfam" id="TIGR00090">
    <property type="entry name" value="rsfS_iojap_ybeB"/>
    <property type="match status" value="1"/>
</dbReference>
<dbReference type="Proteomes" id="UP000268192">
    <property type="component" value="Chromosome"/>
</dbReference>
<dbReference type="PANTHER" id="PTHR21043">
    <property type="entry name" value="IOJAP SUPERFAMILY ORTHOLOG"/>
    <property type="match status" value="1"/>
</dbReference>
<reference evidence="4 5" key="1">
    <citation type="submission" date="2018-09" db="EMBL/GenBank/DDBJ databases">
        <title>Marinorhizobium profundi gen. nov., sp. nov., isolated from a deep-sea sediment sample from the New Britain Trench and proposal of Marinorhizobiaceae fam. nov. in the order Rhizobiales of the class Alphaproteobacteria.</title>
        <authorList>
            <person name="Cao J."/>
        </authorList>
    </citation>
    <scope>NUCLEOTIDE SEQUENCE [LARGE SCALE GENOMIC DNA]</scope>
    <source>
        <strain evidence="4 5">WS11</strain>
    </source>
</reference>
<dbReference type="RefSeq" id="WP_126007676.1">
    <property type="nucleotide sequence ID" value="NZ_CP032509.1"/>
</dbReference>
<sequence>MTTAHAKGNAPSSFSSATGRGTDAETRVLHQILESLEDSQAEDIVSIDIAGKSALGDHMVIASGRSSRHVSAICDELLRQIKEAGYGNARVEGLATGDWVLIDTGDVIVHVFRPEIREFYNLEKMWMTPELGDETLH</sequence>
<dbReference type="AlphaFoldDB" id="A0A3Q8XN68"/>
<evidence type="ECO:0000313" key="4">
    <source>
        <dbReference type="EMBL" id="AZN70457.1"/>
    </source>
</evidence>
<comment type="similarity">
    <text evidence="1 2">Belongs to the Iojap/RsfS family.</text>
</comment>
<keyword evidence="2" id="KW-0678">Repressor</keyword>
<protein>
    <recommendedName>
        <fullName evidence="2">Ribosomal silencing factor RsfS</fullName>
    </recommendedName>
</protein>
<dbReference type="GO" id="GO:0005737">
    <property type="term" value="C:cytoplasm"/>
    <property type="evidence" value="ECO:0007669"/>
    <property type="project" value="UniProtKB-SubCell"/>
</dbReference>
<dbReference type="InterPro" id="IPR043519">
    <property type="entry name" value="NT_sf"/>
</dbReference>
<evidence type="ECO:0000256" key="3">
    <source>
        <dbReference type="SAM" id="MobiDB-lite"/>
    </source>
</evidence>
<dbReference type="GO" id="GO:0042256">
    <property type="term" value="P:cytosolic ribosome assembly"/>
    <property type="evidence" value="ECO:0007669"/>
    <property type="project" value="UniProtKB-UniRule"/>
</dbReference>
<evidence type="ECO:0000256" key="1">
    <source>
        <dbReference type="ARBA" id="ARBA00010574"/>
    </source>
</evidence>
<keyword evidence="5" id="KW-1185">Reference proteome</keyword>
<dbReference type="EMBL" id="CP032509">
    <property type="protein sequence ID" value="AZN70457.1"/>
    <property type="molecule type" value="Genomic_DNA"/>
</dbReference>
<evidence type="ECO:0000313" key="5">
    <source>
        <dbReference type="Proteomes" id="UP000268192"/>
    </source>
</evidence>
<gene>
    <name evidence="2 4" type="primary">rsfS</name>
    <name evidence="4" type="ORF">D5400_03470</name>
</gene>
<organism evidence="4 5">
    <name type="scientific">Georhizobium profundi</name>
    <dbReference type="NCBI Taxonomy" id="2341112"/>
    <lineage>
        <taxon>Bacteria</taxon>
        <taxon>Pseudomonadati</taxon>
        <taxon>Pseudomonadota</taxon>
        <taxon>Alphaproteobacteria</taxon>
        <taxon>Hyphomicrobiales</taxon>
        <taxon>Rhizobiaceae</taxon>
        <taxon>Georhizobium</taxon>
    </lineage>
</organism>
<dbReference type="Pfam" id="PF02410">
    <property type="entry name" value="RsfS"/>
    <property type="match status" value="1"/>
</dbReference>
<dbReference type="GO" id="GO:0090071">
    <property type="term" value="P:negative regulation of ribosome biogenesis"/>
    <property type="evidence" value="ECO:0007669"/>
    <property type="project" value="UniProtKB-UniRule"/>
</dbReference>
<keyword evidence="2" id="KW-0963">Cytoplasm</keyword>
<dbReference type="GO" id="GO:0043023">
    <property type="term" value="F:ribosomal large subunit binding"/>
    <property type="evidence" value="ECO:0007669"/>
    <property type="project" value="TreeGrafter"/>
</dbReference>
<evidence type="ECO:0000256" key="2">
    <source>
        <dbReference type="HAMAP-Rule" id="MF_01477"/>
    </source>
</evidence>
<dbReference type="SUPFAM" id="SSF81301">
    <property type="entry name" value="Nucleotidyltransferase"/>
    <property type="match status" value="1"/>
</dbReference>
<comment type="function">
    <text evidence="2">Functions as a ribosomal silencing factor. Interacts with ribosomal protein uL14 (rplN), blocking formation of intersubunit bridge B8. Prevents association of the 30S and 50S ribosomal subunits and the formation of functional ribosomes, thus repressing translation.</text>
</comment>